<evidence type="ECO:0000256" key="11">
    <source>
        <dbReference type="RuleBase" id="RU362091"/>
    </source>
</evidence>
<accession>A0A7L1Z9I8</accession>
<comment type="caution">
    <text evidence="13">The sequence shown here is derived from an EMBL/GenBank/DDBJ whole genome shotgun (WGS) entry which is preliminary data.</text>
</comment>
<keyword evidence="5 12" id="KW-0812">Transmembrane</keyword>
<evidence type="ECO:0000256" key="9">
    <source>
        <dbReference type="ARBA" id="ARBA00023136"/>
    </source>
</evidence>
<keyword evidence="4" id="KW-1003">Cell membrane</keyword>
<dbReference type="InterPro" id="IPR001734">
    <property type="entry name" value="Na/solute_symporter"/>
</dbReference>
<organism evidence="13 14">
    <name type="scientific">Leiothrix lutea</name>
    <name type="common">Red-billed leiothrix</name>
    <name type="synonym">Sylvia lutea</name>
    <dbReference type="NCBI Taxonomy" id="36275"/>
    <lineage>
        <taxon>Eukaryota</taxon>
        <taxon>Metazoa</taxon>
        <taxon>Chordata</taxon>
        <taxon>Craniata</taxon>
        <taxon>Vertebrata</taxon>
        <taxon>Euteleostomi</taxon>
        <taxon>Archelosauria</taxon>
        <taxon>Archosauria</taxon>
        <taxon>Dinosauria</taxon>
        <taxon>Saurischia</taxon>
        <taxon>Theropoda</taxon>
        <taxon>Coelurosauria</taxon>
        <taxon>Aves</taxon>
        <taxon>Neognathae</taxon>
        <taxon>Neoaves</taxon>
        <taxon>Telluraves</taxon>
        <taxon>Australaves</taxon>
        <taxon>Passeriformes</taxon>
        <taxon>Sylvioidea</taxon>
        <taxon>Leiothrichidae</taxon>
        <taxon>Leiothrix</taxon>
    </lineage>
</organism>
<keyword evidence="7" id="KW-0915">Sodium</keyword>
<evidence type="ECO:0000313" key="14">
    <source>
        <dbReference type="Proteomes" id="UP000524007"/>
    </source>
</evidence>
<feature type="non-terminal residue" evidence="13">
    <location>
        <position position="619"/>
    </location>
</feature>
<feature type="transmembrane region" description="Helical" evidence="12">
    <location>
        <begin position="170"/>
        <end position="190"/>
    </location>
</feature>
<evidence type="ECO:0000313" key="13">
    <source>
        <dbReference type="EMBL" id="NXP31617.1"/>
    </source>
</evidence>
<feature type="transmembrane region" description="Helical" evidence="12">
    <location>
        <begin position="398"/>
        <end position="418"/>
    </location>
</feature>
<comment type="similarity">
    <text evidence="2 11">Belongs to the sodium:solute symporter (SSF) (TC 2.A.21) family.</text>
</comment>
<dbReference type="EMBL" id="VXBY01000120">
    <property type="protein sequence ID" value="NXP31617.1"/>
    <property type="molecule type" value="Genomic_DNA"/>
</dbReference>
<evidence type="ECO:0000256" key="6">
    <source>
        <dbReference type="ARBA" id="ARBA00022989"/>
    </source>
</evidence>
<comment type="subcellular location">
    <subcellularLocation>
        <location evidence="1">Cell membrane</location>
        <topology evidence="1">Multi-pass membrane protein</topology>
    </subcellularLocation>
</comment>
<feature type="transmembrane region" description="Helical" evidence="12">
    <location>
        <begin position="525"/>
        <end position="547"/>
    </location>
</feature>
<gene>
    <name evidence="13" type="primary">Slc5a8</name>
    <name evidence="13" type="ORF">LEILUT_R02905</name>
</gene>
<dbReference type="GO" id="GO:0005343">
    <property type="term" value="F:organic acid:sodium symporter activity"/>
    <property type="evidence" value="ECO:0007669"/>
    <property type="project" value="TreeGrafter"/>
</dbReference>
<dbReference type="InterPro" id="IPR038377">
    <property type="entry name" value="Na/Glc_symporter_sf"/>
</dbReference>
<keyword evidence="6 12" id="KW-1133">Transmembrane helix</keyword>
<dbReference type="GO" id="GO:0070062">
    <property type="term" value="C:extracellular exosome"/>
    <property type="evidence" value="ECO:0007669"/>
    <property type="project" value="TreeGrafter"/>
</dbReference>
<evidence type="ECO:0000256" key="10">
    <source>
        <dbReference type="ARBA" id="ARBA00023201"/>
    </source>
</evidence>
<feature type="transmembrane region" description="Helical" evidence="12">
    <location>
        <begin position="84"/>
        <end position="108"/>
    </location>
</feature>
<dbReference type="PANTHER" id="PTHR42985">
    <property type="entry name" value="SODIUM-COUPLED MONOCARBOXYLATE TRANSPORTER"/>
    <property type="match status" value="1"/>
</dbReference>
<dbReference type="NCBIfam" id="TIGR00813">
    <property type="entry name" value="sss"/>
    <property type="match status" value="1"/>
</dbReference>
<keyword evidence="3" id="KW-0813">Transport</keyword>
<dbReference type="Pfam" id="PF00474">
    <property type="entry name" value="SSF"/>
    <property type="match status" value="1"/>
</dbReference>
<dbReference type="GO" id="GO:0005886">
    <property type="term" value="C:plasma membrane"/>
    <property type="evidence" value="ECO:0007669"/>
    <property type="project" value="UniProtKB-SubCell"/>
</dbReference>
<feature type="non-terminal residue" evidence="13">
    <location>
        <position position="1"/>
    </location>
</feature>
<dbReference type="GO" id="GO:0015730">
    <property type="term" value="P:propanoate transmembrane transport"/>
    <property type="evidence" value="ECO:0007669"/>
    <property type="project" value="TreeGrafter"/>
</dbReference>
<dbReference type="AlphaFoldDB" id="A0A7L1Z9I8"/>
<sequence length="619" mass="66942">VSSSGRMGRFTVWDYVVFAAMLLISAVIGIYYAFVGGGQKTSKDFLMAGRSMSALPVALSLTASFMSAVTVLGTPAEIYRYGAIFCIFAITYALVVLCSAEIFLPVFYKLGITSTYEYLELRFNKYLRLCGTVLFIIQTASKLQSCSTLYTGIVIYAPALALNQVTGFDLWGAVVATGVVCTFYCTLGGLKAVVWTDVFQVGIMVAGFSSVIIRAVVVQEGIGRIVNDSYHGGRLNFWDFDPNPLQRHTFWTIVIGGTFTWTGIYGVNQSQVQRYIACKSRFHAKLSLYINLVGLWAILVCATLCGLALYSIYKDCDPWMANQVSALDQLMPYLVLDILHDFPGVPGLFVASAYSGTLSTVSSSINALAAVTVEDLIKPYFKSLSEKKLSRISMGMSLFYGGVCIAMAAVASLLGALLQAALSIFGMVGGPLLGLFALGILCSFANGIGAFVGLVSGFVISLWVGIGSQIYPPLPERTKPLYLSTAGCNISSGNLTSTEIPLTTVFSTPGAERPALADNWYSLSYLYFSTLGTLVTVVVGIIISLLTGGLKQNTDRKLLLTKEDFLSNFSRSETEQVKKVEVLNWKPFTMADEGTDNPAFSHIEMDVASDKNKVNGLHI</sequence>
<keyword evidence="10" id="KW-0739">Sodium transport</keyword>
<evidence type="ECO:0000256" key="8">
    <source>
        <dbReference type="ARBA" id="ARBA00023065"/>
    </source>
</evidence>
<name>A0A7L1Z9I8_LEILU</name>
<dbReference type="Proteomes" id="UP000524007">
    <property type="component" value="Unassembled WGS sequence"/>
</dbReference>
<feature type="transmembrane region" description="Helical" evidence="12">
    <location>
        <begin position="248"/>
        <end position="267"/>
    </location>
</feature>
<dbReference type="PANTHER" id="PTHR42985:SF10">
    <property type="entry name" value="SODIUM-COUPLED MONOCARBOXYLATE TRANSPORTER 1"/>
    <property type="match status" value="1"/>
</dbReference>
<feature type="transmembrane region" description="Helical" evidence="12">
    <location>
        <begin position="353"/>
        <end position="377"/>
    </location>
</feature>
<reference evidence="13 14" key="1">
    <citation type="submission" date="2019-09" db="EMBL/GenBank/DDBJ databases">
        <title>Bird 10,000 Genomes (B10K) Project - Family phase.</title>
        <authorList>
            <person name="Zhang G."/>
        </authorList>
    </citation>
    <scope>NUCLEOTIDE SEQUENCE [LARGE SCALE GENOMIC DNA]</scope>
    <source>
        <strain evidence="13">B10K-DU-002-43</strain>
        <tissue evidence="13">Muscle</tissue>
    </source>
</reference>
<feature type="transmembrane region" description="Helical" evidence="12">
    <location>
        <begin position="424"/>
        <end position="444"/>
    </location>
</feature>
<feature type="transmembrane region" description="Helical" evidence="12">
    <location>
        <begin position="288"/>
        <end position="313"/>
    </location>
</feature>
<keyword evidence="8" id="KW-0406">Ion transport</keyword>
<keyword evidence="9 12" id="KW-0472">Membrane</keyword>
<evidence type="ECO:0000256" key="4">
    <source>
        <dbReference type="ARBA" id="ARBA00022475"/>
    </source>
</evidence>
<evidence type="ECO:0000256" key="1">
    <source>
        <dbReference type="ARBA" id="ARBA00004651"/>
    </source>
</evidence>
<evidence type="ECO:0000256" key="3">
    <source>
        <dbReference type="ARBA" id="ARBA00022448"/>
    </source>
</evidence>
<evidence type="ECO:0000256" key="7">
    <source>
        <dbReference type="ARBA" id="ARBA00023053"/>
    </source>
</evidence>
<keyword evidence="14" id="KW-1185">Reference proteome</keyword>
<feature type="transmembrane region" description="Helical" evidence="12">
    <location>
        <begin position="12"/>
        <end position="34"/>
    </location>
</feature>
<feature type="transmembrane region" description="Helical" evidence="12">
    <location>
        <begin position="451"/>
        <end position="471"/>
    </location>
</feature>
<protein>
    <submittedName>
        <fullName evidence="13">SC5A8 protein</fullName>
    </submittedName>
</protein>
<evidence type="ECO:0000256" key="12">
    <source>
        <dbReference type="SAM" id="Phobius"/>
    </source>
</evidence>
<evidence type="ECO:0000256" key="5">
    <source>
        <dbReference type="ARBA" id="ARBA00022692"/>
    </source>
</evidence>
<dbReference type="InterPro" id="IPR051163">
    <property type="entry name" value="Sodium:Solute_Symporter_SSF"/>
</dbReference>
<feature type="transmembrane region" description="Helical" evidence="12">
    <location>
        <begin position="54"/>
        <end position="72"/>
    </location>
</feature>
<evidence type="ECO:0000256" key="2">
    <source>
        <dbReference type="ARBA" id="ARBA00006434"/>
    </source>
</evidence>
<feature type="transmembrane region" description="Helical" evidence="12">
    <location>
        <begin position="197"/>
        <end position="217"/>
    </location>
</feature>
<dbReference type="PROSITE" id="PS50283">
    <property type="entry name" value="NA_SOLUT_SYMP_3"/>
    <property type="match status" value="1"/>
</dbReference>
<dbReference type="Gene3D" id="1.20.1730.10">
    <property type="entry name" value="Sodium/glucose cotransporter"/>
    <property type="match status" value="1"/>
</dbReference>
<proteinExistence type="inferred from homology"/>